<accession>A0ACC4DUQ8</accession>
<sequence length="72" mass="8211">MSSVAIVTTRKPFYPTTLYHRAGSNDLQYLPTIRREATTSGVTHITLGRPRPTTLLVEHRKAKRNQNTEPYT</sequence>
<gene>
    <name evidence="1" type="ORF">ACCO45_005193</name>
</gene>
<organism evidence="1 2">
    <name type="scientific">Purpureocillium lilacinum</name>
    <name type="common">Paecilomyces lilacinus</name>
    <dbReference type="NCBI Taxonomy" id="33203"/>
    <lineage>
        <taxon>Eukaryota</taxon>
        <taxon>Fungi</taxon>
        <taxon>Dikarya</taxon>
        <taxon>Ascomycota</taxon>
        <taxon>Pezizomycotina</taxon>
        <taxon>Sordariomycetes</taxon>
        <taxon>Hypocreomycetidae</taxon>
        <taxon>Hypocreales</taxon>
        <taxon>Ophiocordycipitaceae</taxon>
        <taxon>Purpureocillium</taxon>
    </lineage>
</organism>
<reference evidence="1" key="1">
    <citation type="submission" date="2024-12" db="EMBL/GenBank/DDBJ databases">
        <title>Comparative genomics and development of molecular markers within Purpureocillium lilacinum and among Purpureocillium species.</title>
        <authorList>
            <person name="Yeh Z.-Y."/>
            <person name="Ni N.-T."/>
            <person name="Lo P.-H."/>
            <person name="Mushyakhwo K."/>
            <person name="Lin C.-F."/>
            <person name="Nai Y.-S."/>
        </authorList>
    </citation>
    <scope>NUCLEOTIDE SEQUENCE</scope>
    <source>
        <strain evidence="1">NCHU-NPUST-175</strain>
    </source>
</reference>
<evidence type="ECO:0000313" key="1">
    <source>
        <dbReference type="EMBL" id="KAL3960076.1"/>
    </source>
</evidence>
<dbReference type="EMBL" id="JBGNUJ010000004">
    <property type="protein sequence ID" value="KAL3960076.1"/>
    <property type="molecule type" value="Genomic_DNA"/>
</dbReference>
<comment type="caution">
    <text evidence="1">The sequence shown here is derived from an EMBL/GenBank/DDBJ whole genome shotgun (WGS) entry which is preliminary data.</text>
</comment>
<proteinExistence type="predicted"/>
<name>A0ACC4DUQ8_PURLI</name>
<protein>
    <submittedName>
        <fullName evidence="1">Uncharacterized protein</fullName>
    </submittedName>
</protein>
<dbReference type="Proteomes" id="UP001638806">
    <property type="component" value="Unassembled WGS sequence"/>
</dbReference>
<evidence type="ECO:0000313" key="2">
    <source>
        <dbReference type="Proteomes" id="UP001638806"/>
    </source>
</evidence>
<keyword evidence="2" id="KW-1185">Reference proteome</keyword>